<dbReference type="Pfam" id="PF00440">
    <property type="entry name" value="TetR_N"/>
    <property type="match status" value="1"/>
</dbReference>
<protein>
    <recommendedName>
        <fullName evidence="4">HTH tetR-type domain-containing protein</fullName>
    </recommendedName>
</protein>
<dbReference type="EMBL" id="MNUI01000082">
    <property type="protein sequence ID" value="OIN88169.1"/>
    <property type="molecule type" value="Genomic_DNA"/>
</dbReference>
<evidence type="ECO:0000256" key="3">
    <source>
        <dbReference type="SAM" id="Phobius"/>
    </source>
</evidence>
<feature type="domain" description="HTH tetR-type" evidence="4">
    <location>
        <begin position="6"/>
        <end position="66"/>
    </location>
</feature>
<dbReference type="STRING" id="1805034.AUJ59_04360"/>
<dbReference type="PANTHER" id="PTHR43479">
    <property type="entry name" value="ACREF/ENVCD OPERON REPRESSOR-RELATED"/>
    <property type="match status" value="1"/>
</dbReference>
<dbReference type="InterPro" id="IPR001647">
    <property type="entry name" value="HTH_TetR"/>
</dbReference>
<feature type="DNA-binding region" description="H-T-H motif" evidence="2">
    <location>
        <begin position="29"/>
        <end position="48"/>
    </location>
</feature>
<dbReference type="AlphaFoldDB" id="A0A1J4RL77"/>
<keyword evidence="3" id="KW-1133">Transmembrane helix</keyword>
<name>A0A1J4RL77_9BACT</name>
<dbReference type="Gene3D" id="1.10.357.10">
    <property type="entry name" value="Tetracycline Repressor, domain 2"/>
    <property type="match status" value="1"/>
</dbReference>
<gene>
    <name evidence="5" type="ORF">AUJ59_04360</name>
</gene>
<dbReference type="InterPro" id="IPR009057">
    <property type="entry name" value="Homeodomain-like_sf"/>
</dbReference>
<sequence length="188" mass="21343">MIKKDLNTKNQILKTTGKLFSMRGYFGVSMQDIADELGMTKAALYYHFDSKGALAEILLKEAVKELKQELKQAVADTVLPSSILFKLIKTFLDFKIKHPEISLLTTLGPSSDERIPILAVVIDLRQNLIKFVRELIGGIDFTRKLTYQTIFAITTSIISFTLSPFYHQRRKDSRQAAQDLSDLICQKI</sequence>
<comment type="caution">
    <text evidence="5">The sequence shown here is derived from an EMBL/GenBank/DDBJ whole genome shotgun (WGS) entry which is preliminary data.</text>
</comment>
<dbReference type="GO" id="GO:0003677">
    <property type="term" value="F:DNA binding"/>
    <property type="evidence" value="ECO:0007669"/>
    <property type="project" value="UniProtKB-UniRule"/>
</dbReference>
<proteinExistence type="predicted"/>
<keyword evidence="3" id="KW-0812">Transmembrane</keyword>
<organism evidence="5 6">
    <name type="scientific">Candidatus Beckwithbacteria bacterium CG1_02_47_37</name>
    <dbReference type="NCBI Taxonomy" id="1805034"/>
    <lineage>
        <taxon>Bacteria</taxon>
        <taxon>Candidatus Beckwithiibacteriota</taxon>
    </lineage>
</organism>
<evidence type="ECO:0000256" key="1">
    <source>
        <dbReference type="ARBA" id="ARBA00023125"/>
    </source>
</evidence>
<dbReference type="PROSITE" id="PS50977">
    <property type="entry name" value="HTH_TETR_2"/>
    <property type="match status" value="1"/>
</dbReference>
<dbReference type="PRINTS" id="PR00455">
    <property type="entry name" value="HTHTETR"/>
</dbReference>
<dbReference type="InterPro" id="IPR050624">
    <property type="entry name" value="HTH-type_Tx_Regulator"/>
</dbReference>
<evidence type="ECO:0000256" key="2">
    <source>
        <dbReference type="PROSITE-ProRule" id="PRU00335"/>
    </source>
</evidence>
<evidence type="ECO:0000259" key="4">
    <source>
        <dbReference type="PROSITE" id="PS50977"/>
    </source>
</evidence>
<keyword evidence="1 2" id="KW-0238">DNA-binding</keyword>
<accession>A0A1J4RL77</accession>
<dbReference type="PANTHER" id="PTHR43479:SF20">
    <property type="entry name" value="HTH TETR-TYPE DOMAIN-CONTAINING PROTEIN"/>
    <property type="match status" value="1"/>
</dbReference>
<dbReference type="Proteomes" id="UP000183144">
    <property type="component" value="Unassembled WGS sequence"/>
</dbReference>
<dbReference type="SUPFAM" id="SSF46689">
    <property type="entry name" value="Homeodomain-like"/>
    <property type="match status" value="1"/>
</dbReference>
<evidence type="ECO:0000313" key="6">
    <source>
        <dbReference type="Proteomes" id="UP000183144"/>
    </source>
</evidence>
<reference evidence="5 6" key="1">
    <citation type="journal article" date="2016" name="Environ. Microbiol.">
        <title>Genomic resolution of a cold subsurface aquifer community provides metabolic insights for novel microbes adapted to high CO concentrations.</title>
        <authorList>
            <person name="Probst A.J."/>
            <person name="Castelle C.J."/>
            <person name="Singh A."/>
            <person name="Brown C.T."/>
            <person name="Anantharaman K."/>
            <person name="Sharon I."/>
            <person name="Hug L.A."/>
            <person name="Burstein D."/>
            <person name="Emerson J.B."/>
            <person name="Thomas B.C."/>
            <person name="Banfield J.F."/>
        </authorList>
    </citation>
    <scope>NUCLEOTIDE SEQUENCE [LARGE SCALE GENOMIC DNA]</scope>
    <source>
        <strain evidence="5">CG1_02_47_37</strain>
    </source>
</reference>
<keyword evidence="3" id="KW-0472">Membrane</keyword>
<evidence type="ECO:0000313" key="5">
    <source>
        <dbReference type="EMBL" id="OIN88169.1"/>
    </source>
</evidence>
<feature type="transmembrane region" description="Helical" evidence="3">
    <location>
        <begin position="145"/>
        <end position="166"/>
    </location>
</feature>